<accession>A0A1H5SVS3</accession>
<dbReference type="AlphaFoldDB" id="A0A1H5SVS3"/>
<reference evidence="2 3" key="1">
    <citation type="submission" date="2016-10" db="EMBL/GenBank/DDBJ databases">
        <authorList>
            <person name="de Groot N.N."/>
        </authorList>
    </citation>
    <scope>NUCLEOTIDE SEQUENCE [LARGE SCALE GENOMIC DNA]</scope>
    <source>
        <strain evidence="2 3">DSM 26915</strain>
    </source>
</reference>
<feature type="transmembrane region" description="Helical" evidence="1">
    <location>
        <begin position="107"/>
        <end position="128"/>
    </location>
</feature>
<keyword evidence="1" id="KW-0472">Membrane</keyword>
<feature type="transmembrane region" description="Helical" evidence="1">
    <location>
        <begin position="260"/>
        <end position="280"/>
    </location>
</feature>
<feature type="transmembrane region" description="Helical" evidence="1">
    <location>
        <begin position="174"/>
        <end position="195"/>
    </location>
</feature>
<keyword evidence="3" id="KW-1185">Reference proteome</keyword>
<feature type="transmembrane region" description="Helical" evidence="1">
    <location>
        <begin position="220"/>
        <end position="240"/>
    </location>
</feature>
<keyword evidence="1" id="KW-0812">Transmembrane</keyword>
<proteinExistence type="predicted"/>
<evidence type="ECO:0000256" key="1">
    <source>
        <dbReference type="SAM" id="Phobius"/>
    </source>
</evidence>
<feature type="transmembrane region" description="Helical" evidence="1">
    <location>
        <begin position="69"/>
        <end position="87"/>
    </location>
</feature>
<sequence>MKPLSPPPRRADDLPFSLSLKSVNRTTGYIALFLPLGLWTVGAFFGVCSAENGLNSISHYYFARIAGDLFVGALLVIAVLLAVFYRLPGKVDEYLAHEKTDLLLLKVAGVAALLVALIPTSGTGCEAADQIFRGYVLAPEGINDRTRDVSLPIETTLVFDLWASFGVAPKVLPYLHYGAAAVMFAILGYYCLFVFTRAQSRKSLKDDGSPVVTKTWRNRFYRICGAIIFAAMAALLFGMLTRDSLGPAWSGSNLTFWFEAAALMAFGFAWLVKGRFLWVLEDPR</sequence>
<evidence type="ECO:0000313" key="2">
    <source>
        <dbReference type="EMBL" id="SEF54666.1"/>
    </source>
</evidence>
<evidence type="ECO:0008006" key="4">
    <source>
        <dbReference type="Google" id="ProtNLM"/>
    </source>
</evidence>
<feature type="transmembrane region" description="Helical" evidence="1">
    <location>
        <begin position="28"/>
        <end position="48"/>
    </location>
</feature>
<dbReference type="EMBL" id="FNUZ01000001">
    <property type="protein sequence ID" value="SEF54666.1"/>
    <property type="molecule type" value="Genomic_DNA"/>
</dbReference>
<organism evidence="2 3">
    <name type="scientific">Thalassococcus halodurans</name>
    <dbReference type="NCBI Taxonomy" id="373675"/>
    <lineage>
        <taxon>Bacteria</taxon>
        <taxon>Pseudomonadati</taxon>
        <taxon>Pseudomonadota</taxon>
        <taxon>Alphaproteobacteria</taxon>
        <taxon>Rhodobacterales</taxon>
        <taxon>Roseobacteraceae</taxon>
        <taxon>Thalassococcus</taxon>
    </lineage>
</organism>
<keyword evidence="1" id="KW-1133">Transmembrane helix</keyword>
<gene>
    <name evidence="2" type="ORF">SAMN04488045_0390</name>
</gene>
<dbReference type="Proteomes" id="UP000236752">
    <property type="component" value="Unassembled WGS sequence"/>
</dbReference>
<name>A0A1H5SVS3_9RHOB</name>
<protein>
    <recommendedName>
        <fullName evidence="4">DUF998 domain-containing protein</fullName>
    </recommendedName>
</protein>
<evidence type="ECO:0000313" key="3">
    <source>
        <dbReference type="Proteomes" id="UP000236752"/>
    </source>
</evidence>